<dbReference type="AlphaFoldDB" id="A0AAV3L022"/>
<evidence type="ECO:0000259" key="7">
    <source>
        <dbReference type="Pfam" id="PF04024"/>
    </source>
</evidence>
<dbReference type="Pfam" id="PF04024">
    <property type="entry name" value="PspC"/>
    <property type="match status" value="1"/>
</dbReference>
<evidence type="ECO:0000256" key="3">
    <source>
        <dbReference type="ARBA" id="ARBA00022692"/>
    </source>
</evidence>
<name>A0AAV3L022_ENTFC</name>
<evidence type="ECO:0000313" key="8">
    <source>
        <dbReference type="EMBL" id="ERT48514.1"/>
    </source>
</evidence>
<dbReference type="EMBL" id="AXOL01000069">
    <property type="protein sequence ID" value="ERT48514.1"/>
    <property type="molecule type" value="Genomic_DNA"/>
</dbReference>
<evidence type="ECO:0000256" key="5">
    <source>
        <dbReference type="ARBA" id="ARBA00023136"/>
    </source>
</evidence>
<evidence type="ECO:0000256" key="4">
    <source>
        <dbReference type="ARBA" id="ARBA00022989"/>
    </source>
</evidence>
<organism evidence="8 9">
    <name type="scientific">Enterococcus faecium 10/96A</name>
    <dbReference type="NCBI Taxonomy" id="1391465"/>
    <lineage>
        <taxon>Bacteria</taxon>
        <taxon>Bacillati</taxon>
        <taxon>Bacillota</taxon>
        <taxon>Bacilli</taxon>
        <taxon>Lactobacillales</taxon>
        <taxon>Enterococcaceae</taxon>
        <taxon>Enterococcus</taxon>
    </lineage>
</organism>
<comment type="subcellular location">
    <subcellularLocation>
        <location evidence="1">Cell membrane</location>
        <topology evidence="1">Single-pass membrane protein</topology>
    </subcellularLocation>
</comment>
<keyword evidence="2" id="KW-1003">Cell membrane</keyword>
<proteinExistence type="predicted"/>
<dbReference type="Proteomes" id="UP000017126">
    <property type="component" value="Unassembled WGS sequence"/>
</dbReference>
<gene>
    <name evidence="8" type="ORF">O991_02546</name>
</gene>
<accession>A0AAV3L022</accession>
<dbReference type="InterPro" id="IPR052027">
    <property type="entry name" value="PspC"/>
</dbReference>
<protein>
    <recommendedName>
        <fullName evidence="7">Phage shock protein PspC N-terminal domain-containing protein</fullName>
    </recommendedName>
</protein>
<keyword evidence="3 6" id="KW-0812">Transmembrane</keyword>
<evidence type="ECO:0000256" key="6">
    <source>
        <dbReference type="SAM" id="Phobius"/>
    </source>
</evidence>
<dbReference type="PANTHER" id="PTHR33885">
    <property type="entry name" value="PHAGE SHOCK PROTEIN C"/>
    <property type="match status" value="1"/>
</dbReference>
<sequence>MLKGGLCVGKKLYRIRQGKIIAGVCGGIAKYFDIDSKIVRLLCAALVAAYGSGLLVYILFAIFVPKEPKH</sequence>
<dbReference type="PANTHER" id="PTHR33885:SF3">
    <property type="entry name" value="PHAGE SHOCK PROTEIN C"/>
    <property type="match status" value="1"/>
</dbReference>
<dbReference type="GO" id="GO:0005886">
    <property type="term" value="C:plasma membrane"/>
    <property type="evidence" value="ECO:0007669"/>
    <property type="project" value="UniProtKB-SubCell"/>
</dbReference>
<reference evidence="8 9" key="1">
    <citation type="submission" date="2013-09" db="EMBL/GenBank/DDBJ databases">
        <title>The Genome Sequence of Enterococcus faecium 10/96A.</title>
        <authorList>
            <consortium name="The Broad Institute Genome Sequencing Platform"/>
            <consortium name="The Broad Institute Genome Sequencing Center for Infectious Disease"/>
            <person name="Earl A.M."/>
            <person name="Gilmore M.S."/>
            <person name="Lebreton F."/>
            <person name="Courvalin P."/>
            <person name="Walker B."/>
            <person name="Young S.K."/>
            <person name="Zeng Q."/>
            <person name="Gargeya S."/>
            <person name="Fitzgerald M."/>
            <person name="Haas B."/>
            <person name="Abouelleil A."/>
            <person name="Alvarado L."/>
            <person name="Arachchi H.M."/>
            <person name="Berlin A.M."/>
            <person name="Chapman S.B."/>
            <person name="Dewar J."/>
            <person name="Goldberg J."/>
            <person name="Griggs A."/>
            <person name="Gujja S."/>
            <person name="Hansen M."/>
            <person name="Howarth C."/>
            <person name="Imamovic A."/>
            <person name="Larimer J."/>
            <person name="McCowan C."/>
            <person name="Murphy C."/>
            <person name="Neiman D."/>
            <person name="Pearson M."/>
            <person name="Priest M."/>
            <person name="Roberts A."/>
            <person name="Saif S."/>
            <person name="Shea T."/>
            <person name="Sisk P."/>
            <person name="Sykes S."/>
            <person name="Wortman J."/>
            <person name="Nusbaum C."/>
            <person name="Birren B."/>
        </authorList>
    </citation>
    <scope>NUCLEOTIDE SEQUENCE [LARGE SCALE GENOMIC DNA]</scope>
    <source>
        <strain evidence="8 9">10/96A</strain>
    </source>
</reference>
<evidence type="ECO:0000313" key="9">
    <source>
        <dbReference type="Proteomes" id="UP000017126"/>
    </source>
</evidence>
<feature type="domain" description="Phage shock protein PspC N-terminal" evidence="7">
    <location>
        <begin position="10"/>
        <end position="67"/>
    </location>
</feature>
<evidence type="ECO:0000256" key="2">
    <source>
        <dbReference type="ARBA" id="ARBA00022475"/>
    </source>
</evidence>
<evidence type="ECO:0000256" key="1">
    <source>
        <dbReference type="ARBA" id="ARBA00004162"/>
    </source>
</evidence>
<dbReference type="InterPro" id="IPR007168">
    <property type="entry name" value="Phageshock_PspC_N"/>
</dbReference>
<feature type="transmembrane region" description="Helical" evidence="6">
    <location>
        <begin position="38"/>
        <end position="64"/>
    </location>
</feature>
<comment type="caution">
    <text evidence="8">The sequence shown here is derived from an EMBL/GenBank/DDBJ whole genome shotgun (WGS) entry which is preliminary data.</text>
</comment>
<keyword evidence="4 6" id="KW-1133">Transmembrane helix</keyword>
<keyword evidence="5 6" id="KW-0472">Membrane</keyword>